<gene>
    <name evidence="10" type="ORF">Cvel_17523</name>
</gene>
<feature type="domain" description="Acyl-CoA dehydrogenase/oxidase C-terminal" evidence="7">
    <location>
        <begin position="347"/>
        <end position="446"/>
    </location>
</feature>
<evidence type="ECO:0000259" key="9">
    <source>
        <dbReference type="Pfam" id="PF02771"/>
    </source>
</evidence>
<dbReference type="EMBL" id="CDMZ01000446">
    <property type="protein sequence ID" value="CEM14547.1"/>
    <property type="molecule type" value="Genomic_DNA"/>
</dbReference>
<dbReference type="InterPro" id="IPR009075">
    <property type="entry name" value="AcylCo_DH/oxidase_C"/>
</dbReference>
<dbReference type="InterPro" id="IPR006091">
    <property type="entry name" value="Acyl-CoA_Oxase/DH_mid-dom"/>
</dbReference>
<evidence type="ECO:0000256" key="5">
    <source>
        <dbReference type="ARBA" id="ARBA00023002"/>
    </source>
</evidence>
<dbReference type="InterPro" id="IPR046373">
    <property type="entry name" value="Acyl-CoA_Oxase/DH_mid-dom_sf"/>
</dbReference>
<feature type="domain" description="Acyl-CoA dehydrogenase/oxidase N-terminal" evidence="9">
    <location>
        <begin position="23"/>
        <end position="142"/>
    </location>
</feature>
<keyword evidence="5 6" id="KW-0560">Oxidoreductase</keyword>
<dbReference type="PANTHER" id="PTHR48083">
    <property type="entry name" value="MEDIUM-CHAIN SPECIFIC ACYL-COA DEHYDROGENASE, MITOCHONDRIAL-RELATED"/>
    <property type="match status" value="1"/>
</dbReference>
<dbReference type="SUPFAM" id="SSF47203">
    <property type="entry name" value="Acyl-CoA dehydrogenase C-terminal domain-like"/>
    <property type="match status" value="1"/>
</dbReference>
<evidence type="ECO:0000313" key="10">
    <source>
        <dbReference type="EMBL" id="CEM14547.1"/>
    </source>
</evidence>
<sequence>MSFLTPLPSYPHAGAGWASPYYNEKHKKIRDAAFAFVEREIKPHVDEWEEKRAVPNEVLRKAAKAGIVACLVPELRNIPGVEELNVPVLADVPLEEIDCFAIMLVNEALCSVGSTGVLWGLVGGLGIGLPPVLRFGSPYLRGLVGGPVLRGEKRICLCITEPSGGSDVARLKTTARRSACGKFFIVNGLKKWITNGIWADFFTVAVRTGSDESGMKGVSLLLIEKEREGVRTRQMQCSGAWSSGTTFIEFVDVTVPVENLIGKENEGFRLIMSNFNHERFAIAVECAVFSAVCLREASACLAERIRGASAPLAGGGHRAAGSVEESLFKTRAEMQSLPLSEWRLVAAQDRLMDLSSKVWTLRAWVESLCFQMSRMEPQEAFLKLGAQTALLKVQSTRIFEAVAAGTSEVMREVGVTRGTAVERLYREVRAFAIGGGSEEVMGDLAIRQQRALSERVKQALLVSFGGEGQEEENKKKKAAL</sequence>
<dbReference type="PhylomeDB" id="A0A0G4FLV4"/>
<dbReference type="InterPro" id="IPR013786">
    <property type="entry name" value="AcylCoA_DH/ox_N"/>
</dbReference>
<dbReference type="Gene3D" id="1.20.140.10">
    <property type="entry name" value="Butyryl-CoA Dehydrogenase, subunit A, domain 3"/>
    <property type="match status" value="1"/>
</dbReference>
<dbReference type="PANTHER" id="PTHR48083:SF28">
    <property type="entry name" value="ACYL-COA DEHYDROGENASE FAMILY PROTEIN (AFU_ORTHOLOGUE AFUA_6G10880)-RELATED"/>
    <property type="match status" value="1"/>
</dbReference>
<dbReference type="Pfam" id="PF02771">
    <property type="entry name" value="Acyl-CoA_dh_N"/>
    <property type="match status" value="1"/>
</dbReference>
<evidence type="ECO:0000259" key="8">
    <source>
        <dbReference type="Pfam" id="PF02770"/>
    </source>
</evidence>
<dbReference type="Gene3D" id="2.40.110.10">
    <property type="entry name" value="Butyryl-CoA Dehydrogenase, subunit A, domain 2"/>
    <property type="match status" value="1"/>
</dbReference>
<dbReference type="GO" id="GO:0003995">
    <property type="term" value="F:acyl-CoA dehydrogenase activity"/>
    <property type="evidence" value="ECO:0007669"/>
    <property type="project" value="TreeGrafter"/>
</dbReference>
<dbReference type="GO" id="GO:0033539">
    <property type="term" value="P:fatty acid beta-oxidation using acyl-CoA dehydrogenase"/>
    <property type="evidence" value="ECO:0007669"/>
    <property type="project" value="TreeGrafter"/>
</dbReference>
<dbReference type="InterPro" id="IPR009100">
    <property type="entry name" value="AcylCoA_DH/oxidase_NM_dom_sf"/>
</dbReference>
<feature type="domain" description="Acyl-CoA oxidase/dehydrogenase middle" evidence="8">
    <location>
        <begin position="156"/>
        <end position="250"/>
    </location>
</feature>
<comment type="cofactor">
    <cofactor evidence="1 6">
        <name>FAD</name>
        <dbReference type="ChEBI" id="CHEBI:57692"/>
    </cofactor>
</comment>
<reference evidence="10" key="1">
    <citation type="submission" date="2014-11" db="EMBL/GenBank/DDBJ databases">
        <authorList>
            <person name="Otto D Thomas"/>
            <person name="Naeem Raeece"/>
        </authorList>
    </citation>
    <scope>NUCLEOTIDE SEQUENCE</scope>
</reference>
<evidence type="ECO:0000256" key="4">
    <source>
        <dbReference type="ARBA" id="ARBA00022827"/>
    </source>
</evidence>
<dbReference type="GO" id="GO:0005737">
    <property type="term" value="C:cytoplasm"/>
    <property type="evidence" value="ECO:0007669"/>
    <property type="project" value="TreeGrafter"/>
</dbReference>
<dbReference type="Gene3D" id="1.10.540.10">
    <property type="entry name" value="Acyl-CoA dehydrogenase/oxidase, N-terminal domain"/>
    <property type="match status" value="1"/>
</dbReference>
<dbReference type="Pfam" id="PF00441">
    <property type="entry name" value="Acyl-CoA_dh_1"/>
    <property type="match status" value="2"/>
</dbReference>
<evidence type="ECO:0000256" key="3">
    <source>
        <dbReference type="ARBA" id="ARBA00022630"/>
    </source>
</evidence>
<comment type="similarity">
    <text evidence="2 6">Belongs to the acyl-CoA dehydrogenase family.</text>
</comment>
<proteinExistence type="inferred from homology"/>
<dbReference type="InterPro" id="IPR036250">
    <property type="entry name" value="AcylCo_DH-like_C"/>
</dbReference>
<dbReference type="SUPFAM" id="SSF56645">
    <property type="entry name" value="Acyl-CoA dehydrogenase NM domain-like"/>
    <property type="match status" value="1"/>
</dbReference>
<evidence type="ECO:0000256" key="6">
    <source>
        <dbReference type="RuleBase" id="RU362125"/>
    </source>
</evidence>
<dbReference type="GO" id="GO:0050660">
    <property type="term" value="F:flavin adenine dinucleotide binding"/>
    <property type="evidence" value="ECO:0007669"/>
    <property type="project" value="InterPro"/>
</dbReference>
<dbReference type="AlphaFoldDB" id="A0A0G4FLV4"/>
<evidence type="ECO:0000256" key="2">
    <source>
        <dbReference type="ARBA" id="ARBA00009347"/>
    </source>
</evidence>
<dbReference type="InterPro" id="IPR050741">
    <property type="entry name" value="Acyl-CoA_dehydrogenase"/>
</dbReference>
<name>A0A0G4FLV4_9ALVE</name>
<keyword evidence="3 6" id="KW-0285">Flavoprotein</keyword>
<organism evidence="10">
    <name type="scientific">Chromera velia CCMP2878</name>
    <dbReference type="NCBI Taxonomy" id="1169474"/>
    <lineage>
        <taxon>Eukaryota</taxon>
        <taxon>Sar</taxon>
        <taxon>Alveolata</taxon>
        <taxon>Colpodellida</taxon>
        <taxon>Chromeraceae</taxon>
        <taxon>Chromera</taxon>
    </lineage>
</organism>
<accession>A0A0G4FLV4</accession>
<dbReference type="Pfam" id="PF02770">
    <property type="entry name" value="Acyl-CoA_dh_M"/>
    <property type="match status" value="1"/>
</dbReference>
<evidence type="ECO:0008006" key="11">
    <source>
        <dbReference type="Google" id="ProtNLM"/>
    </source>
</evidence>
<evidence type="ECO:0000259" key="7">
    <source>
        <dbReference type="Pfam" id="PF00441"/>
    </source>
</evidence>
<feature type="domain" description="Acyl-CoA dehydrogenase/oxidase C-terminal" evidence="7">
    <location>
        <begin position="265"/>
        <end position="308"/>
    </location>
</feature>
<protein>
    <recommendedName>
        <fullName evidence="11">Acyl-CoA dehydrogenase</fullName>
    </recommendedName>
</protein>
<dbReference type="VEuPathDB" id="CryptoDB:Cvel_17523"/>
<dbReference type="InterPro" id="IPR037069">
    <property type="entry name" value="AcylCoA_DH/ox_N_sf"/>
</dbReference>
<keyword evidence="4 6" id="KW-0274">FAD</keyword>
<evidence type="ECO:0000256" key="1">
    <source>
        <dbReference type="ARBA" id="ARBA00001974"/>
    </source>
</evidence>